<evidence type="ECO:0000256" key="9">
    <source>
        <dbReference type="RuleBase" id="RU003357"/>
    </source>
</evidence>
<accession>A0A1J4SEY0</accession>
<organism evidence="12 13">
    <name type="scientific">Candidatus Desantisbacteria bacterium CG1_02_38_46</name>
    <dbReference type="NCBI Taxonomy" id="1817893"/>
    <lineage>
        <taxon>Bacteria</taxon>
        <taxon>Candidatus Desantisiibacteriota</taxon>
    </lineage>
</organism>
<dbReference type="GO" id="GO:0009279">
    <property type="term" value="C:cell outer membrane"/>
    <property type="evidence" value="ECO:0007669"/>
    <property type="project" value="UniProtKB-SubCell"/>
</dbReference>
<dbReference type="InterPro" id="IPR039426">
    <property type="entry name" value="TonB-dep_rcpt-like"/>
</dbReference>
<evidence type="ECO:0000256" key="8">
    <source>
        <dbReference type="PROSITE-ProRule" id="PRU01360"/>
    </source>
</evidence>
<dbReference type="InterPro" id="IPR037066">
    <property type="entry name" value="Plug_dom_sf"/>
</dbReference>
<evidence type="ECO:0000256" key="6">
    <source>
        <dbReference type="ARBA" id="ARBA00023136"/>
    </source>
</evidence>
<dbReference type="GO" id="GO:0015344">
    <property type="term" value="F:siderophore uptake transmembrane transporter activity"/>
    <property type="evidence" value="ECO:0007669"/>
    <property type="project" value="TreeGrafter"/>
</dbReference>
<dbReference type="InterPro" id="IPR012910">
    <property type="entry name" value="Plug_dom"/>
</dbReference>
<evidence type="ECO:0000259" key="10">
    <source>
        <dbReference type="Pfam" id="PF00593"/>
    </source>
</evidence>
<keyword evidence="4 8" id="KW-0812">Transmembrane</keyword>
<dbReference type="AlphaFoldDB" id="A0A1J4SEY0"/>
<dbReference type="InterPro" id="IPR000531">
    <property type="entry name" value="Beta-barrel_TonB"/>
</dbReference>
<keyword evidence="6 8" id="KW-0472">Membrane</keyword>
<sequence>MDTKKIGSLWFTVLFLICFFVVHGFAWEQEFELERIVVTATKGQERDVQFIPANITVITSEDIAKSNARTIPDLLKSEVGLVVRDILGNGGQVSVDIRGFGEAAAMNCTILIDGRRINNIDMANPDLTQISLAQVERIEVLRGGAGVLYGNNAVGGVINIITKKPEKKRLNASISFNAFNGTDFRFGVEDVIEKFSYSISGSHRFSGGYRLHSEMNASDVGVRIGAEEKDSVVGWDLNVGFHRDNYQFPGSVNQTDWDSGYYWKTYTPYDKGESTDWYSRLVVKKSIRDLKTETEISLRNRDAKSFFDSWGLFDRRYTRVLGAGEKISYNLFGVDLLGGVEYYSNSYNISPDTRTGDPTAVNDDQRLNRYSTAGYFQVITPTLFDRVFLELGGRIEGVNQHFVVEKTSSDTFIPEVLDALSAGLSLKILEGTNAYARWAKSFRLPTTDEYYTGMKYLSLKPQKSQDVELGVKYTGKKIGANFSLFLMRTQDELYFDNGAYENKNYPDPTVRMGGELQVKARLAKFASVSLGYTLTDARFDTGGTGVYAGKEIPLVPRHKGDIKLLLNLPLDINLGANCTLVSDRWFGNEYQQTSEKRRLHGYTVVDLKVSRQFENIRLFGAIDNIGDIKYAESGFTWDEYDYTTWPFTFLGHRYGYYPSPVRNFSVGMEVNM</sequence>
<protein>
    <recommendedName>
        <fullName evidence="14">TonB-dependent receptor plug domain-containing protein</fullName>
    </recommendedName>
</protein>
<dbReference type="STRING" id="1817893.AUJ66_04070"/>
<keyword evidence="5 9" id="KW-0798">TonB box</keyword>
<dbReference type="Proteomes" id="UP000182278">
    <property type="component" value="Unassembled WGS sequence"/>
</dbReference>
<dbReference type="Pfam" id="PF00593">
    <property type="entry name" value="TonB_dep_Rec_b-barrel"/>
    <property type="match status" value="1"/>
</dbReference>
<name>A0A1J4SEY0_9BACT</name>
<feature type="domain" description="TonB-dependent receptor plug" evidence="11">
    <location>
        <begin position="49"/>
        <end position="157"/>
    </location>
</feature>
<reference evidence="12 13" key="1">
    <citation type="journal article" date="2016" name="Environ. Microbiol.">
        <title>Genomic resolution of a cold subsurface aquifer community provides metabolic insights for novel microbes adapted to high CO concentrations.</title>
        <authorList>
            <person name="Probst A.J."/>
            <person name="Castelle C.J."/>
            <person name="Singh A."/>
            <person name="Brown C.T."/>
            <person name="Anantharaman K."/>
            <person name="Sharon I."/>
            <person name="Hug L.A."/>
            <person name="Burstein D."/>
            <person name="Emerson J.B."/>
            <person name="Thomas B.C."/>
            <person name="Banfield J.F."/>
        </authorList>
    </citation>
    <scope>NUCLEOTIDE SEQUENCE [LARGE SCALE GENOMIC DNA]</scope>
    <source>
        <strain evidence="12">CG1_02_38_46</strain>
    </source>
</reference>
<evidence type="ECO:0000256" key="2">
    <source>
        <dbReference type="ARBA" id="ARBA00022448"/>
    </source>
</evidence>
<comment type="similarity">
    <text evidence="8 9">Belongs to the TonB-dependent receptor family.</text>
</comment>
<evidence type="ECO:0000256" key="7">
    <source>
        <dbReference type="ARBA" id="ARBA00023237"/>
    </source>
</evidence>
<dbReference type="Gene3D" id="2.40.170.20">
    <property type="entry name" value="TonB-dependent receptor, beta-barrel domain"/>
    <property type="match status" value="1"/>
</dbReference>
<comment type="subcellular location">
    <subcellularLocation>
        <location evidence="1 8">Cell outer membrane</location>
        <topology evidence="1 8">Multi-pass membrane protein</topology>
    </subcellularLocation>
</comment>
<evidence type="ECO:0008006" key="14">
    <source>
        <dbReference type="Google" id="ProtNLM"/>
    </source>
</evidence>
<dbReference type="PANTHER" id="PTHR30069:SF27">
    <property type="entry name" value="BLL4766 PROTEIN"/>
    <property type="match status" value="1"/>
</dbReference>
<keyword evidence="3 8" id="KW-1134">Transmembrane beta strand</keyword>
<dbReference type="PANTHER" id="PTHR30069">
    <property type="entry name" value="TONB-DEPENDENT OUTER MEMBRANE RECEPTOR"/>
    <property type="match status" value="1"/>
</dbReference>
<evidence type="ECO:0000256" key="3">
    <source>
        <dbReference type="ARBA" id="ARBA00022452"/>
    </source>
</evidence>
<dbReference type="InterPro" id="IPR036942">
    <property type="entry name" value="Beta-barrel_TonB_sf"/>
</dbReference>
<gene>
    <name evidence="12" type="ORF">AUJ66_04070</name>
</gene>
<evidence type="ECO:0000256" key="1">
    <source>
        <dbReference type="ARBA" id="ARBA00004571"/>
    </source>
</evidence>
<dbReference type="PROSITE" id="PS52016">
    <property type="entry name" value="TONB_DEPENDENT_REC_3"/>
    <property type="match status" value="1"/>
</dbReference>
<evidence type="ECO:0000313" key="12">
    <source>
        <dbReference type="EMBL" id="OIN97212.1"/>
    </source>
</evidence>
<dbReference type="Pfam" id="PF07715">
    <property type="entry name" value="Plug"/>
    <property type="match status" value="1"/>
</dbReference>
<dbReference type="Gene3D" id="2.170.130.10">
    <property type="entry name" value="TonB-dependent receptor, plug domain"/>
    <property type="match status" value="1"/>
</dbReference>
<evidence type="ECO:0000313" key="13">
    <source>
        <dbReference type="Proteomes" id="UP000182278"/>
    </source>
</evidence>
<keyword evidence="2 8" id="KW-0813">Transport</keyword>
<evidence type="ECO:0000259" key="11">
    <source>
        <dbReference type="Pfam" id="PF07715"/>
    </source>
</evidence>
<keyword evidence="7 8" id="KW-0998">Cell outer membrane</keyword>
<evidence type="ECO:0000256" key="4">
    <source>
        <dbReference type="ARBA" id="ARBA00022692"/>
    </source>
</evidence>
<dbReference type="SUPFAM" id="SSF56935">
    <property type="entry name" value="Porins"/>
    <property type="match status" value="1"/>
</dbReference>
<dbReference type="EMBL" id="MNUO01000059">
    <property type="protein sequence ID" value="OIN97212.1"/>
    <property type="molecule type" value="Genomic_DNA"/>
</dbReference>
<dbReference type="CDD" id="cd01347">
    <property type="entry name" value="ligand_gated_channel"/>
    <property type="match status" value="1"/>
</dbReference>
<proteinExistence type="inferred from homology"/>
<evidence type="ECO:0000256" key="5">
    <source>
        <dbReference type="ARBA" id="ARBA00023077"/>
    </source>
</evidence>
<comment type="caution">
    <text evidence="12">The sequence shown here is derived from an EMBL/GenBank/DDBJ whole genome shotgun (WGS) entry which is preliminary data.</text>
</comment>
<dbReference type="GO" id="GO:0044718">
    <property type="term" value="P:siderophore transmembrane transport"/>
    <property type="evidence" value="ECO:0007669"/>
    <property type="project" value="TreeGrafter"/>
</dbReference>
<feature type="domain" description="TonB-dependent receptor-like beta-barrel" evidence="10">
    <location>
        <begin position="241"/>
        <end position="625"/>
    </location>
</feature>